<name>A0A2T2X6M3_9FIRM</name>
<accession>A0A2T2X6M3</accession>
<dbReference type="EMBL" id="PXYW01000085">
    <property type="protein sequence ID" value="PSR30153.1"/>
    <property type="molecule type" value="Genomic_DNA"/>
</dbReference>
<gene>
    <name evidence="2" type="ORF">C7B46_18270</name>
</gene>
<comment type="caution">
    <text evidence="2">The sequence shown here is derived from an EMBL/GenBank/DDBJ whole genome shotgun (WGS) entry which is preliminary data.</text>
</comment>
<feature type="region of interest" description="Disordered" evidence="1">
    <location>
        <begin position="1"/>
        <end position="84"/>
    </location>
</feature>
<dbReference type="AlphaFoldDB" id="A0A2T2X6M3"/>
<sequence>MTNKGSGAPTKASSGSLEEAHTPLQARWGSRPEPSEEETPLRAEEPIAAEEVIQSESQGTSSVSSSTGGEDAPGHERIPLNPESLIRPGMVDDLRQLANSLLAVARALEELDAVLHRTHTATGPESSSPTIPTKLSDVVNRTKARPDLQEMLRQYLFR</sequence>
<proteinExistence type="predicted"/>
<dbReference type="Proteomes" id="UP000242972">
    <property type="component" value="Unassembled WGS sequence"/>
</dbReference>
<evidence type="ECO:0000313" key="3">
    <source>
        <dbReference type="Proteomes" id="UP000242972"/>
    </source>
</evidence>
<feature type="compositionally biased region" description="Low complexity" evidence="1">
    <location>
        <begin position="54"/>
        <end position="70"/>
    </location>
</feature>
<evidence type="ECO:0000256" key="1">
    <source>
        <dbReference type="SAM" id="MobiDB-lite"/>
    </source>
</evidence>
<reference evidence="2 3" key="1">
    <citation type="journal article" date="2014" name="BMC Genomics">
        <title>Comparison of environmental and isolate Sulfobacillus genomes reveals diverse carbon, sulfur, nitrogen, and hydrogen metabolisms.</title>
        <authorList>
            <person name="Justice N.B."/>
            <person name="Norman A."/>
            <person name="Brown C.T."/>
            <person name="Singh A."/>
            <person name="Thomas B.C."/>
            <person name="Banfield J.F."/>
        </authorList>
    </citation>
    <scope>NUCLEOTIDE SEQUENCE [LARGE SCALE GENOMIC DNA]</scope>
    <source>
        <strain evidence="2">AMDSBA4</strain>
    </source>
</reference>
<feature type="compositionally biased region" description="Polar residues" evidence="1">
    <location>
        <begin position="1"/>
        <end position="16"/>
    </location>
</feature>
<organism evidence="2 3">
    <name type="scientific">Sulfobacillus benefaciens</name>
    <dbReference type="NCBI Taxonomy" id="453960"/>
    <lineage>
        <taxon>Bacteria</taxon>
        <taxon>Bacillati</taxon>
        <taxon>Bacillota</taxon>
        <taxon>Clostridia</taxon>
        <taxon>Eubacteriales</taxon>
        <taxon>Clostridiales Family XVII. Incertae Sedis</taxon>
        <taxon>Sulfobacillus</taxon>
    </lineage>
</organism>
<evidence type="ECO:0000313" key="2">
    <source>
        <dbReference type="EMBL" id="PSR30153.1"/>
    </source>
</evidence>
<protein>
    <submittedName>
        <fullName evidence="2">Uncharacterized protein</fullName>
    </submittedName>
</protein>